<dbReference type="InterPro" id="IPR012462">
    <property type="entry name" value="UFSP1/2_DUB_cat"/>
</dbReference>
<comment type="similarity">
    <text evidence="1">Belongs to the peptidase C78 family.</text>
</comment>
<evidence type="ECO:0000313" key="6">
    <source>
        <dbReference type="WBParaSite" id="HNAJ_0001099001-mRNA-1"/>
    </source>
</evidence>
<keyword evidence="2" id="KW-0378">Hydrolase</keyword>
<dbReference type="PANTHER" id="PTHR48153">
    <property type="entry name" value="UFM1-SPECIFIC PROTEASE 2"/>
    <property type="match status" value="1"/>
</dbReference>
<evidence type="ECO:0000313" key="4">
    <source>
        <dbReference type="EMBL" id="VDO09253.1"/>
    </source>
</evidence>
<dbReference type="Pfam" id="PF07910">
    <property type="entry name" value="Peptidase_C78"/>
    <property type="match status" value="1"/>
</dbReference>
<evidence type="ECO:0000313" key="5">
    <source>
        <dbReference type="Proteomes" id="UP000278807"/>
    </source>
</evidence>
<proteinExistence type="inferred from homology"/>
<feature type="domain" description="UFSP1/2/DUB catalytic" evidence="3">
    <location>
        <begin position="252"/>
        <end position="438"/>
    </location>
</feature>
<dbReference type="Gene3D" id="3.90.70.130">
    <property type="match status" value="1"/>
</dbReference>
<reference evidence="4 5" key="2">
    <citation type="submission" date="2018-11" db="EMBL/GenBank/DDBJ databases">
        <authorList>
            <consortium name="Pathogen Informatics"/>
        </authorList>
    </citation>
    <scope>NUCLEOTIDE SEQUENCE [LARGE SCALE GENOMIC DNA]</scope>
</reference>
<reference evidence="6" key="1">
    <citation type="submission" date="2017-02" db="UniProtKB">
        <authorList>
            <consortium name="WormBaseParasite"/>
        </authorList>
    </citation>
    <scope>IDENTIFICATION</scope>
</reference>
<evidence type="ECO:0000259" key="3">
    <source>
        <dbReference type="Pfam" id="PF07910"/>
    </source>
</evidence>
<dbReference type="WBParaSite" id="HNAJ_0001099001-mRNA-1">
    <property type="protein sequence ID" value="HNAJ_0001099001-mRNA-1"/>
    <property type="gene ID" value="HNAJ_0001099001"/>
</dbReference>
<keyword evidence="5" id="KW-1185">Reference proteome</keyword>
<evidence type="ECO:0000256" key="2">
    <source>
        <dbReference type="ARBA" id="ARBA00022801"/>
    </source>
</evidence>
<sequence>MDLVHASPIPEADALYLRILVNYGTLLLPLNEKHLNKVFARLLATLDAFIFIHNVHLISKEKPSLRENQSKLLLRKRSDSFKDPITFEAQFNLDCDSTDAGPRAEVRSIQQLPKGLHELSVDIFLPVTPDTLDEDLFGKLQDAVRNYLTAYQRALNSTLKDNNAMPRCLSTYYFLHENQLIRVFYPPFSQNELELRKKMHAILELPQYPILRRGLALFPTRSFRRLLGPNPENLVCPHLLLPPIPSSPDITVEIVRGRYTYKHYLQDGIDDKNWGCAYRSLQTLVSWLLWQGTVVPLQPLPSHRAIQEALVKVNDKPAKFIGSRQWIGSLEVSFCISELYDVQCRLIPVARGRDFTPTAAAVLVEHFSSGGGPVMVGGGDLAHTIIGVAIADSGKARYLILDPHYTGTPGDSATILAKGWVGWKEEGFWKPDVPYNLCLLPPPDDAYQV</sequence>
<dbReference type="STRING" id="102285.A0A0R3TTF6"/>
<name>A0A0R3TTF6_RODNA</name>
<dbReference type="EMBL" id="UZAE01013318">
    <property type="protein sequence ID" value="VDO09253.1"/>
    <property type="molecule type" value="Genomic_DNA"/>
</dbReference>
<dbReference type="Proteomes" id="UP000278807">
    <property type="component" value="Unassembled WGS sequence"/>
</dbReference>
<evidence type="ECO:0000256" key="1">
    <source>
        <dbReference type="ARBA" id="ARBA00008552"/>
    </source>
</evidence>
<protein>
    <submittedName>
        <fullName evidence="6">Ufm1-specific protease 2</fullName>
    </submittedName>
</protein>
<dbReference type="OrthoDB" id="417506at2759"/>
<gene>
    <name evidence="4" type="ORF">HNAJ_LOCUS10984</name>
</gene>
<organism evidence="6">
    <name type="scientific">Rodentolepis nana</name>
    <name type="common">Dwarf tapeworm</name>
    <name type="synonym">Hymenolepis nana</name>
    <dbReference type="NCBI Taxonomy" id="102285"/>
    <lineage>
        <taxon>Eukaryota</taxon>
        <taxon>Metazoa</taxon>
        <taxon>Spiralia</taxon>
        <taxon>Lophotrochozoa</taxon>
        <taxon>Platyhelminthes</taxon>
        <taxon>Cestoda</taxon>
        <taxon>Eucestoda</taxon>
        <taxon>Cyclophyllidea</taxon>
        <taxon>Hymenolepididae</taxon>
        <taxon>Rodentolepis</taxon>
    </lineage>
</organism>
<dbReference type="GO" id="GO:0071567">
    <property type="term" value="F:deUFMylase activity"/>
    <property type="evidence" value="ECO:0007669"/>
    <property type="project" value="TreeGrafter"/>
</dbReference>
<dbReference type="PANTHER" id="PTHR48153:SF2">
    <property type="entry name" value="UFM1-SPECIFIC PROTEASE 2"/>
    <property type="match status" value="1"/>
</dbReference>
<accession>A0A0R3TTF6</accession>
<dbReference type="AlphaFoldDB" id="A0A0R3TTF6"/>